<accession>G4YI40</accession>
<dbReference type="Proteomes" id="UP000002640">
    <property type="component" value="Unassembled WGS sequence"/>
</dbReference>
<sequence length="64" mass="7390">MEEELKALGFVTNVSQLKWDTVILPALRQYWKVYGNADVPHHFVVPNEDESCCSVHHGRRRPGE</sequence>
<proteinExistence type="predicted"/>
<dbReference type="KEGG" id="psoj:PHYSODRAFT_475474"/>
<keyword evidence="2" id="KW-1185">Reference proteome</keyword>
<organism evidence="1 2">
    <name type="scientific">Phytophthora sojae (strain P6497)</name>
    <name type="common">Soybean stem and root rot agent</name>
    <name type="synonym">Phytophthora megasperma f. sp. glycines</name>
    <dbReference type="NCBI Taxonomy" id="1094619"/>
    <lineage>
        <taxon>Eukaryota</taxon>
        <taxon>Sar</taxon>
        <taxon>Stramenopiles</taxon>
        <taxon>Oomycota</taxon>
        <taxon>Peronosporomycetes</taxon>
        <taxon>Peronosporales</taxon>
        <taxon>Peronosporaceae</taxon>
        <taxon>Phytophthora</taxon>
    </lineage>
</organism>
<protein>
    <submittedName>
        <fullName evidence="1">Uncharacterized protein</fullName>
    </submittedName>
</protein>
<dbReference type="InParanoid" id="G4YI40"/>
<gene>
    <name evidence="1" type="ORF">PHYSODRAFT_475474</name>
</gene>
<dbReference type="AlphaFoldDB" id="G4YI40"/>
<evidence type="ECO:0000313" key="1">
    <source>
        <dbReference type="EMBL" id="EGZ27051.1"/>
    </source>
</evidence>
<dbReference type="PANTHER" id="PTHR37066:SF1">
    <property type="entry name" value="LNS2_PITP DOMAIN-CONTAINING PROTEIN"/>
    <property type="match status" value="1"/>
</dbReference>
<evidence type="ECO:0000313" key="2">
    <source>
        <dbReference type="Proteomes" id="UP000002640"/>
    </source>
</evidence>
<dbReference type="PANTHER" id="PTHR37066">
    <property type="entry name" value="HELICASE-ASSOCIATED"/>
    <property type="match status" value="1"/>
</dbReference>
<dbReference type="GeneID" id="20654616"/>
<dbReference type="RefSeq" id="XP_009514326.1">
    <property type="nucleotide sequence ID" value="XM_009516031.1"/>
</dbReference>
<reference evidence="1 2" key="1">
    <citation type="journal article" date="2006" name="Science">
        <title>Phytophthora genome sequences uncover evolutionary origins and mechanisms of pathogenesis.</title>
        <authorList>
            <person name="Tyler B.M."/>
            <person name="Tripathy S."/>
            <person name="Zhang X."/>
            <person name="Dehal P."/>
            <person name="Jiang R.H."/>
            <person name="Aerts A."/>
            <person name="Arredondo F.D."/>
            <person name="Baxter L."/>
            <person name="Bensasson D."/>
            <person name="Beynon J.L."/>
            <person name="Chapman J."/>
            <person name="Damasceno C.M."/>
            <person name="Dorrance A.E."/>
            <person name="Dou D."/>
            <person name="Dickerman A.W."/>
            <person name="Dubchak I.L."/>
            <person name="Garbelotto M."/>
            <person name="Gijzen M."/>
            <person name="Gordon S.G."/>
            <person name="Govers F."/>
            <person name="Grunwald N.J."/>
            <person name="Huang W."/>
            <person name="Ivors K.L."/>
            <person name="Jones R.W."/>
            <person name="Kamoun S."/>
            <person name="Krampis K."/>
            <person name="Lamour K.H."/>
            <person name="Lee M.K."/>
            <person name="McDonald W.H."/>
            <person name="Medina M."/>
            <person name="Meijer H.J."/>
            <person name="Nordberg E.K."/>
            <person name="Maclean D.J."/>
            <person name="Ospina-Giraldo M.D."/>
            <person name="Morris P.F."/>
            <person name="Phuntumart V."/>
            <person name="Putnam N.H."/>
            <person name="Rash S."/>
            <person name="Rose J.K."/>
            <person name="Sakihama Y."/>
            <person name="Salamov A.A."/>
            <person name="Savidor A."/>
            <person name="Scheuring C.F."/>
            <person name="Smith B.M."/>
            <person name="Sobral B.W."/>
            <person name="Terry A."/>
            <person name="Torto-Alalibo T.A."/>
            <person name="Win J."/>
            <person name="Xu Z."/>
            <person name="Zhang H."/>
            <person name="Grigoriev I.V."/>
            <person name="Rokhsar D.S."/>
            <person name="Boore J.L."/>
        </authorList>
    </citation>
    <scope>NUCLEOTIDE SEQUENCE [LARGE SCALE GENOMIC DNA]</scope>
    <source>
        <strain evidence="1 2">P6497</strain>
    </source>
</reference>
<dbReference type="EMBL" id="JH159151">
    <property type="protein sequence ID" value="EGZ27051.1"/>
    <property type="molecule type" value="Genomic_DNA"/>
</dbReference>
<name>G4YI40_PHYSP</name>